<dbReference type="Proteomes" id="UP000032515">
    <property type="component" value="Unassembled WGS sequence"/>
</dbReference>
<evidence type="ECO:0000313" key="4">
    <source>
        <dbReference type="EMBL" id="KIZ46657.1"/>
    </source>
</evidence>
<evidence type="ECO:0000259" key="2">
    <source>
        <dbReference type="Pfam" id="PF13208"/>
    </source>
</evidence>
<dbReference type="Gene3D" id="1.10.3680.10">
    <property type="entry name" value="TerB-like"/>
    <property type="match status" value="1"/>
</dbReference>
<dbReference type="SUPFAM" id="SSF158682">
    <property type="entry name" value="TerB-like"/>
    <property type="match status" value="1"/>
</dbReference>
<evidence type="ECO:0000259" key="1">
    <source>
        <dbReference type="Pfam" id="PF05099"/>
    </source>
</evidence>
<protein>
    <submittedName>
        <fullName evidence="4">Pirin</fullName>
    </submittedName>
</protein>
<dbReference type="PATRIC" id="fig|1076.23.peg.451"/>
<dbReference type="InterPro" id="IPR028932">
    <property type="entry name" value="TerB-C"/>
</dbReference>
<accession>A0A0D7F4J5</accession>
<dbReference type="Pfam" id="PF13208">
    <property type="entry name" value="TerB_N"/>
    <property type="match status" value="1"/>
</dbReference>
<dbReference type="AlphaFoldDB" id="A0A0D7F4J5"/>
<proteinExistence type="predicted"/>
<dbReference type="CDD" id="cd07176">
    <property type="entry name" value="terB"/>
    <property type="match status" value="1"/>
</dbReference>
<organism evidence="4 5">
    <name type="scientific">Rhodopseudomonas palustris</name>
    <dbReference type="NCBI Taxonomy" id="1076"/>
    <lineage>
        <taxon>Bacteria</taxon>
        <taxon>Pseudomonadati</taxon>
        <taxon>Pseudomonadota</taxon>
        <taxon>Alphaproteobacteria</taxon>
        <taxon>Hyphomicrobiales</taxon>
        <taxon>Nitrobacteraceae</taxon>
        <taxon>Rhodopseudomonas</taxon>
    </lineage>
</organism>
<dbReference type="Pfam" id="PF15615">
    <property type="entry name" value="TerB_C"/>
    <property type="match status" value="1"/>
</dbReference>
<dbReference type="Pfam" id="PF05099">
    <property type="entry name" value="TerB"/>
    <property type="match status" value="1"/>
</dbReference>
<dbReference type="InterPro" id="IPR007791">
    <property type="entry name" value="DjlA_N"/>
</dbReference>
<evidence type="ECO:0000259" key="3">
    <source>
        <dbReference type="Pfam" id="PF15615"/>
    </source>
</evidence>
<name>A0A0D7F4J5_RHOPL</name>
<dbReference type="InterPro" id="IPR029024">
    <property type="entry name" value="TerB-like"/>
</dbReference>
<dbReference type="InterPro" id="IPR025266">
    <property type="entry name" value="TerB_N"/>
</dbReference>
<feature type="domain" description="TerB N-terminal" evidence="2">
    <location>
        <begin position="1"/>
        <end position="147"/>
    </location>
</feature>
<gene>
    <name evidence="4" type="ORF">OO17_06445</name>
</gene>
<feature type="domain" description="Co-chaperone DjlA N-terminal" evidence="1">
    <location>
        <begin position="360"/>
        <end position="464"/>
    </location>
</feature>
<sequence length="627" mass="69045">MSYWPGYSSIPPESRATYLDWLAGGATDGSYNPGYMFLYFYGLERRFFVDDPSIEEKRDLLLEARRLAQLYADNHSAQRYLGEFIEFAIVSTTEIGSIAPIFDNPGWDLPFSVKLAVGARLQRGETLDADWVLSWLLCHPERNLRTSAKRCRDEFLALFRLRFEQRFPAGMQVNKPRKSLQTRYQAASREFEGTVNPSIDGKPVPDISGLCKPIEIAQEVADEVMDNLDKFSRYLGRNPDGRGSVEAHALLPGELRQMFPSEDLEKIKAWVSDIVQAGGLVVVGDVLERLEGERSEKAGKRQLTGAADALARIGFGLAPDPRFALRSPKVDEPVVLFDLGGPVEQLEDVSISYKIALVEIALASFVAHADGVISDPERSALENQARSVAGLSERERRRLAANLVWFLAVPPDLTLLRRKLKEGGADRQSAIRAALVAAAHADGIIKPEEVAEIERVYRALGLDPNLVYSDLHAGEVPDAPLRVREARPGAPGETIPAEPAATGRTLDTARIASIRQDTDRVSAVLADIFAADTGEDETEDTTASSSLAGLDAKHTALIREAITRPHWTEEEFAGLVARHNLMVAGALETVNEWSFGVYDQALLDEYEGYDVSPDIAEELAGVFEKEG</sequence>
<reference evidence="4 5" key="1">
    <citation type="submission" date="2014-11" db="EMBL/GenBank/DDBJ databases">
        <title>Genomics and ecophysiology of heterotrophic nitrogen fixing bacteria isolated from estuarine surface water.</title>
        <authorList>
            <person name="Bentzon-Tilia M."/>
            <person name="Severin I."/>
            <person name="Hansen L.H."/>
            <person name="Riemann L."/>
        </authorList>
    </citation>
    <scope>NUCLEOTIDE SEQUENCE [LARGE SCALE GENOMIC DNA]</scope>
    <source>
        <strain evidence="4 5">BAL398</strain>
    </source>
</reference>
<evidence type="ECO:0000313" key="5">
    <source>
        <dbReference type="Proteomes" id="UP000032515"/>
    </source>
</evidence>
<feature type="domain" description="TerB-C" evidence="3">
    <location>
        <begin position="497"/>
        <end position="619"/>
    </location>
</feature>
<dbReference type="EMBL" id="JXXE01000123">
    <property type="protein sequence ID" value="KIZ46657.1"/>
    <property type="molecule type" value="Genomic_DNA"/>
</dbReference>
<comment type="caution">
    <text evidence="4">The sequence shown here is derived from an EMBL/GenBank/DDBJ whole genome shotgun (WGS) entry which is preliminary data.</text>
</comment>